<evidence type="ECO:0000256" key="3">
    <source>
        <dbReference type="ARBA" id="ARBA00022989"/>
    </source>
</evidence>
<comment type="subcellular location">
    <subcellularLocation>
        <location evidence="1">Membrane</location>
        <topology evidence="1">Multi-pass membrane protein</topology>
    </subcellularLocation>
</comment>
<dbReference type="Proteomes" id="UP000886611">
    <property type="component" value="Unassembled WGS sequence"/>
</dbReference>
<dbReference type="AlphaFoldDB" id="A0A8X7X8X5"/>
<evidence type="ECO:0000313" key="6">
    <source>
        <dbReference type="Proteomes" id="UP000886611"/>
    </source>
</evidence>
<dbReference type="EMBL" id="JAATIS010004040">
    <property type="protein sequence ID" value="KAG2463324.1"/>
    <property type="molecule type" value="Genomic_DNA"/>
</dbReference>
<keyword evidence="3" id="KW-1133">Transmembrane helix</keyword>
<keyword evidence="2" id="KW-0812">Transmembrane</keyword>
<dbReference type="GO" id="GO:0016020">
    <property type="term" value="C:membrane"/>
    <property type="evidence" value="ECO:0007669"/>
    <property type="project" value="UniProtKB-SubCell"/>
</dbReference>
<proteinExistence type="predicted"/>
<keyword evidence="6" id="KW-1185">Reference proteome</keyword>
<dbReference type="Pfam" id="PF04103">
    <property type="entry name" value="CD20"/>
    <property type="match status" value="1"/>
</dbReference>
<evidence type="ECO:0000256" key="1">
    <source>
        <dbReference type="ARBA" id="ARBA00004141"/>
    </source>
</evidence>
<sequence length="119" mass="12946">MEKRVNVFQAQPPKTTEDQSVSPVVTATCKSENLHKIQLPKVFNTFQKGEPCILGILQLTSGIVNIVFGFISVLSPYTLAELALPFWTGLLYIVSGSLTIEAGKNPKASLASTTVSHWL</sequence>
<feature type="non-terminal residue" evidence="5">
    <location>
        <position position="119"/>
    </location>
</feature>
<evidence type="ECO:0000256" key="2">
    <source>
        <dbReference type="ARBA" id="ARBA00022692"/>
    </source>
</evidence>
<organism evidence="5 6">
    <name type="scientific">Polypterus senegalus</name>
    <name type="common">Senegal bichir</name>
    <dbReference type="NCBI Taxonomy" id="55291"/>
    <lineage>
        <taxon>Eukaryota</taxon>
        <taxon>Metazoa</taxon>
        <taxon>Chordata</taxon>
        <taxon>Craniata</taxon>
        <taxon>Vertebrata</taxon>
        <taxon>Euteleostomi</taxon>
        <taxon>Actinopterygii</taxon>
        <taxon>Polypteriformes</taxon>
        <taxon>Polypteridae</taxon>
        <taxon>Polypterus</taxon>
    </lineage>
</organism>
<protein>
    <submittedName>
        <fullName evidence="5">M4A4D protein</fullName>
    </submittedName>
</protein>
<accession>A0A8X7X8X5</accession>
<evidence type="ECO:0000313" key="5">
    <source>
        <dbReference type="EMBL" id="KAG2463324.1"/>
    </source>
</evidence>
<comment type="caution">
    <text evidence="5">The sequence shown here is derived from an EMBL/GenBank/DDBJ whole genome shotgun (WGS) entry which is preliminary data.</text>
</comment>
<name>A0A8X7X8X5_POLSE</name>
<gene>
    <name evidence="5" type="primary">Ms4a4d</name>
    <name evidence="5" type="ORF">GTO96_0000458</name>
</gene>
<evidence type="ECO:0000256" key="4">
    <source>
        <dbReference type="ARBA" id="ARBA00023136"/>
    </source>
</evidence>
<dbReference type="InterPro" id="IPR007237">
    <property type="entry name" value="CD20-like"/>
</dbReference>
<reference evidence="5 6" key="1">
    <citation type="journal article" date="2021" name="Cell">
        <title>Tracing the genetic footprints of vertebrate landing in non-teleost ray-finned fishes.</title>
        <authorList>
            <person name="Bi X."/>
            <person name="Wang K."/>
            <person name="Yang L."/>
            <person name="Pan H."/>
            <person name="Jiang H."/>
            <person name="Wei Q."/>
            <person name="Fang M."/>
            <person name="Yu H."/>
            <person name="Zhu C."/>
            <person name="Cai Y."/>
            <person name="He Y."/>
            <person name="Gan X."/>
            <person name="Zeng H."/>
            <person name="Yu D."/>
            <person name="Zhu Y."/>
            <person name="Jiang H."/>
            <person name="Qiu Q."/>
            <person name="Yang H."/>
            <person name="Zhang Y.E."/>
            <person name="Wang W."/>
            <person name="Zhu M."/>
            <person name="He S."/>
            <person name="Zhang G."/>
        </authorList>
    </citation>
    <scope>NUCLEOTIDE SEQUENCE [LARGE SCALE GENOMIC DNA]</scope>
    <source>
        <strain evidence="5">Bchr_013</strain>
    </source>
</reference>
<feature type="non-terminal residue" evidence="5">
    <location>
        <position position="1"/>
    </location>
</feature>
<keyword evidence="4" id="KW-0472">Membrane</keyword>